<organism evidence="1 2">
    <name type="scientific">Lindgomyces ingoldianus</name>
    <dbReference type="NCBI Taxonomy" id="673940"/>
    <lineage>
        <taxon>Eukaryota</taxon>
        <taxon>Fungi</taxon>
        <taxon>Dikarya</taxon>
        <taxon>Ascomycota</taxon>
        <taxon>Pezizomycotina</taxon>
        <taxon>Dothideomycetes</taxon>
        <taxon>Pleosporomycetidae</taxon>
        <taxon>Pleosporales</taxon>
        <taxon>Lindgomycetaceae</taxon>
        <taxon>Lindgomyces</taxon>
    </lineage>
</organism>
<protein>
    <submittedName>
        <fullName evidence="1">GroES-like protein</fullName>
    </submittedName>
</protein>
<comment type="caution">
    <text evidence="1">The sequence shown here is derived from an EMBL/GenBank/DDBJ whole genome shotgun (WGS) entry which is preliminary data.</text>
</comment>
<dbReference type="Proteomes" id="UP000799755">
    <property type="component" value="Unassembled WGS sequence"/>
</dbReference>
<reference evidence="1" key="1">
    <citation type="journal article" date="2020" name="Stud. Mycol.">
        <title>101 Dothideomycetes genomes: a test case for predicting lifestyles and emergence of pathogens.</title>
        <authorList>
            <person name="Haridas S."/>
            <person name="Albert R."/>
            <person name="Binder M."/>
            <person name="Bloem J."/>
            <person name="Labutti K."/>
            <person name="Salamov A."/>
            <person name="Andreopoulos B."/>
            <person name="Baker S."/>
            <person name="Barry K."/>
            <person name="Bills G."/>
            <person name="Bluhm B."/>
            <person name="Cannon C."/>
            <person name="Castanera R."/>
            <person name="Culley D."/>
            <person name="Daum C."/>
            <person name="Ezra D."/>
            <person name="Gonzalez J."/>
            <person name="Henrissat B."/>
            <person name="Kuo A."/>
            <person name="Liang C."/>
            <person name="Lipzen A."/>
            <person name="Lutzoni F."/>
            <person name="Magnuson J."/>
            <person name="Mondo S."/>
            <person name="Nolan M."/>
            <person name="Ohm R."/>
            <person name="Pangilinan J."/>
            <person name="Park H.-J."/>
            <person name="Ramirez L."/>
            <person name="Alfaro M."/>
            <person name="Sun H."/>
            <person name="Tritt A."/>
            <person name="Yoshinaga Y."/>
            <person name="Zwiers L.-H."/>
            <person name="Turgeon B."/>
            <person name="Goodwin S."/>
            <person name="Spatafora J."/>
            <person name="Crous P."/>
            <person name="Grigoriev I."/>
        </authorList>
    </citation>
    <scope>NUCLEOTIDE SEQUENCE</scope>
    <source>
        <strain evidence="1">ATCC 200398</strain>
    </source>
</reference>
<sequence length="344" mass="36731">MSTQRAVVHKSEGVAEIREDVPLPKLRDDYILVKTKAVALNPTDWKAIDYRNCPGAIAGCDYSGIVEAVGKHVTTPFKPGDRIAGFARGANPDNHNDGAFAEHITAKGDLQMRLADNISYTDAATLGVGITTVAQALYQSLGLPFPPAKVSSPTPILIYGASTATGTLAIQFAKLSGCEVFATASPHNLDLLRNLGADHVFDYREPGVGAKIHDATNNKLALVLDCITDQGSPEICCEAISSNGGHYSALGLNAGKLPRDDVKNSLTVAYSALGERFSDRFPAKLEDFEFAVKFWRIAEELVNSGRIKAHPAEVREGGLDGVIQGLKDLKDGKVSAVKLVYEIA</sequence>
<accession>A0ACB6QAB8</accession>
<dbReference type="EMBL" id="MU003554">
    <property type="protein sequence ID" value="KAF2463086.1"/>
    <property type="molecule type" value="Genomic_DNA"/>
</dbReference>
<proteinExistence type="predicted"/>
<keyword evidence="2" id="KW-1185">Reference proteome</keyword>
<evidence type="ECO:0000313" key="2">
    <source>
        <dbReference type="Proteomes" id="UP000799755"/>
    </source>
</evidence>
<gene>
    <name evidence="1" type="ORF">BDR25DRAFT_273693</name>
</gene>
<name>A0ACB6QAB8_9PLEO</name>
<evidence type="ECO:0000313" key="1">
    <source>
        <dbReference type="EMBL" id="KAF2463086.1"/>
    </source>
</evidence>